<keyword evidence="3" id="KW-1185">Reference proteome</keyword>
<name>A0A7L1T8I0_ARAGA</name>
<accession>A0A7L1T8I0</accession>
<dbReference type="Gene3D" id="3.30.70.270">
    <property type="match status" value="1"/>
</dbReference>
<organism evidence="2 3">
    <name type="scientific">Aramus guarauna</name>
    <name type="common">Limpkin</name>
    <name type="synonym">Scolopax guarauna</name>
    <dbReference type="NCBI Taxonomy" id="54356"/>
    <lineage>
        <taxon>Eukaryota</taxon>
        <taxon>Metazoa</taxon>
        <taxon>Chordata</taxon>
        <taxon>Craniata</taxon>
        <taxon>Vertebrata</taxon>
        <taxon>Euteleostomi</taxon>
        <taxon>Archelosauria</taxon>
        <taxon>Archosauria</taxon>
        <taxon>Dinosauria</taxon>
        <taxon>Saurischia</taxon>
        <taxon>Theropoda</taxon>
        <taxon>Coelurosauria</taxon>
        <taxon>Aves</taxon>
        <taxon>Neognathae</taxon>
        <taxon>Neoaves</taxon>
        <taxon>Gruiformes</taxon>
        <taxon>Aramidae</taxon>
        <taxon>Aramus</taxon>
    </lineage>
</organism>
<dbReference type="InterPro" id="IPR043128">
    <property type="entry name" value="Rev_trsase/Diguanyl_cyclase"/>
</dbReference>
<comment type="caution">
    <text evidence="2">The sequence shown here is derived from an EMBL/GenBank/DDBJ whole genome shotgun (WGS) entry which is preliminary data.</text>
</comment>
<feature type="non-terminal residue" evidence="2">
    <location>
        <position position="56"/>
    </location>
</feature>
<dbReference type="InterPro" id="IPR010661">
    <property type="entry name" value="RVT_thumb"/>
</dbReference>
<evidence type="ECO:0000313" key="3">
    <source>
        <dbReference type="Proteomes" id="UP000567570"/>
    </source>
</evidence>
<dbReference type="GO" id="GO:0003964">
    <property type="term" value="F:RNA-directed DNA polymerase activity"/>
    <property type="evidence" value="ECO:0007669"/>
    <property type="project" value="InterPro"/>
</dbReference>
<dbReference type="AlphaFoldDB" id="A0A7L1T8I0"/>
<feature type="domain" description="Reverse transcriptase thumb" evidence="1">
    <location>
        <begin position="12"/>
        <end position="56"/>
    </location>
</feature>
<sequence length="56" mass="6357">MVYPQSVCLTLTINTLNDRQKLLDTLNWLRSLLGISMHDLSLLFSLLKGNLELISP</sequence>
<protein>
    <submittedName>
        <fullName evidence="2">POK6 protein</fullName>
    </submittedName>
</protein>
<proteinExistence type="predicted"/>
<gene>
    <name evidence="2" type="primary">Ervk6_1</name>
    <name evidence="2" type="ORF">ARAGUA_R16037</name>
</gene>
<dbReference type="EMBL" id="VXBL01005636">
    <property type="protein sequence ID" value="NXO54668.1"/>
    <property type="molecule type" value="Genomic_DNA"/>
</dbReference>
<evidence type="ECO:0000313" key="2">
    <source>
        <dbReference type="EMBL" id="NXO54668.1"/>
    </source>
</evidence>
<reference evidence="2 3" key="1">
    <citation type="submission" date="2019-09" db="EMBL/GenBank/DDBJ databases">
        <title>Bird 10,000 Genomes (B10K) Project - Family phase.</title>
        <authorList>
            <person name="Zhang G."/>
        </authorList>
    </citation>
    <scope>NUCLEOTIDE SEQUENCE [LARGE SCALE GENOMIC DNA]</scope>
    <source>
        <strain evidence="2">B10K-DU-002-11</strain>
        <tissue evidence="2">Muscle</tissue>
    </source>
</reference>
<dbReference type="Proteomes" id="UP000567570">
    <property type="component" value="Unassembled WGS sequence"/>
</dbReference>
<dbReference type="Pfam" id="PF06817">
    <property type="entry name" value="RVT_thumb"/>
    <property type="match status" value="1"/>
</dbReference>
<feature type="non-terminal residue" evidence="2">
    <location>
        <position position="1"/>
    </location>
</feature>
<evidence type="ECO:0000259" key="1">
    <source>
        <dbReference type="Pfam" id="PF06817"/>
    </source>
</evidence>